<evidence type="ECO:0000256" key="12">
    <source>
        <dbReference type="ARBA" id="ARBA00038905"/>
    </source>
</evidence>
<dbReference type="GO" id="GO:0008413">
    <property type="term" value="F:8-oxo-7,8-dihydroguanosine triphosphate pyrophosphatase activity"/>
    <property type="evidence" value="ECO:0007669"/>
    <property type="project" value="TreeGrafter"/>
</dbReference>
<keyword evidence="19" id="KW-1185">Reference proteome</keyword>
<proteinExistence type="inferred from homology"/>
<evidence type="ECO:0000259" key="17">
    <source>
        <dbReference type="PROSITE" id="PS51462"/>
    </source>
</evidence>
<dbReference type="STRING" id="874156.GCA_001021555_02424"/>
<evidence type="ECO:0000256" key="6">
    <source>
        <dbReference type="ARBA" id="ARBA00022763"/>
    </source>
</evidence>
<dbReference type="PANTHER" id="PTHR47707:SF1">
    <property type="entry name" value="NUDIX HYDROLASE FAMILY PROTEIN"/>
    <property type="match status" value="1"/>
</dbReference>
<accession>A0A0H0XLE4</accession>
<sequence length="138" mass="15357">MEVENNPTWMAVVALALFDEAGRMLMQQRPIDRHHGGRWEFPGGKVESGETPRSALVREIEEELALSLSPALLQPGPFAEEVGDRHIVLFLYTSRQLCGDPVAHDGQNWGWFAPAKAEQLDLAPMDRALLRQIAAFAP</sequence>
<comment type="cofactor">
    <cofactor evidence="1">
        <name>Mg(2+)</name>
        <dbReference type="ChEBI" id="CHEBI:18420"/>
    </cofactor>
</comment>
<dbReference type="PATRIC" id="fig|874156.12.peg.2778"/>
<evidence type="ECO:0000256" key="8">
    <source>
        <dbReference type="ARBA" id="ARBA00022842"/>
    </source>
</evidence>
<comment type="caution">
    <text evidence="18">The sequence shown here is derived from an EMBL/GenBank/DDBJ whole genome shotgun (WGS) entry which is preliminary data.</text>
</comment>
<protein>
    <recommendedName>
        <fullName evidence="13">8-oxo-dGTP diphosphatase</fullName>
        <ecNumber evidence="12">3.6.1.55</ecNumber>
    </recommendedName>
    <alternativeName>
        <fullName evidence="16">7,8-dihydro-8-oxoguanine-triphosphatase</fullName>
    </alternativeName>
    <alternativeName>
        <fullName evidence="15">Mutator protein MutT</fullName>
    </alternativeName>
    <alternativeName>
        <fullName evidence="14">dGTP pyrophosphohydrolase</fullName>
    </alternativeName>
</protein>
<dbReference type="AlphaFoldDB" id="A0A0H0XLE4"/>
<dbReference type="InterPro" id="IPR047127">
    <property type="entry name" value="MutT-like"/>
</dbReference>
<dbReference type="PANTHER" id="PTHR47707">
    <property type="entry name" value="8-OXO-DGTP DIPHOSPHATASE"/>
    <property type="match status" value="1"/>
</dbReference>
<dbReference type="EC" id="3.6.1.55" evidence="12"/>
<dbReference type="Gene3D" id="3.90.79.10">
    <property type="entry name" value="Nucleoside Triphosphate Pyrophosphohydrolase"/>
    <property type="match status" value="1"/>
</dbReference>
<dbReference type="RefSeq" id="WP_047094624.1">
    <property type="nucleotide sequence ID" value="NZ_LBHU01000005.1"/>
</dbReference>
<evidence type="ECO:0000256" key="16">
    <source>
        <dbReference type="ARBA" id="ARBA00042798"/>
    </source>
</evidence>
<dbReference type="EMBL" id="LBHU01000005">
    <property type="protein sequence ID" value="KLI62791.1"/>
    <property type="molecule type" value="Genomic_DNA"/>
</dbReference>
<reference evidence="18 19" key="1">
    <citation type="submission" date="2015-04" db="EMBL/GenBank/DDBJ databases">
        <title>The draft genome sequence of Erythrobacter marinus HWDM-33.</title>
        <authorList>
            <person name="Zhuang L."/>
            <person name="Liu Y."/>
            <person name="Shao Z."/>
        </authorList>
    </citation>
    <scope>NUCLEOTIDE SEQUENCE [LARGE SCALE GENOMIC DNA]</scope>
    <source>
        <strain evidence="18 19">HWDM-33</strain>
    </source>
</reference>
<dbReference type="Pfam" id="PF00293">
    <property type="entry name" value="NUDIX"/>
    <property type="match status" value="1"/>
</dbReference>
<gene>
    <name evidence="18" type="ORF">AAV99_13480</name>
</gene>
<keyword evidence="5" id="KW-0479">Metal-binding</keyword>
<evidence type="ECO:0000256" key="13">
    <source>
        <dbReference type="ARBA" id="ARBA00040794"/>
    </source>
</evidence>
<feature type="domain" description="Nudix hydrolase" evidence="17">
    <location>
        <begin position="8"/>
        <end position="135"/>
    </location>
</feature>
<evidence type="ECO:0000256" key="11">
    <source>
        <dbReference type="ARBA" id="ARBA00036904"/>
    </source>
</evidence>
<dbReference type="GO" id="GO:0006260">
    <property type="term" value="P:DNA replication"/>
    <property type="evidence" value="ECO:0007669"/>
    <property type="project" value="UniProtKB-KW"/>
</dbReference>
<keyword evidence="3" id="KW-0515">Mutator protein</keyword>
<evidence type="ECO:0000256" key="5">
    <source>
        <dbReference type="ARBA" id="ARBA00022723"/>
    </source>
</evidence>
<dbReference type="GO" id="GO:0046872">
    <property type="term" value="F:metal ion binding"/>
    <property type="evidence" value="ECO:0007669"/>
    <property type="project" value="UniProtKB-KW"/>
</dbReference>
<evidence type="ECO:0000256" key="2">
    <source>
        <dbReference type="ARBA" id="ARBA00005582"/>
    </source>
</evidence>
<evidence type="ECO:0000256" key="1">
    <source>
        <dbReference type="ARBA" id="ARBA00001946"/>
    </source>
</evidence>
<evidence type="ECO:0000256" key="9">
    <source>
        <dbReference type="ARBA" id="ARBA00023204"/>
    </source>
</evidence>
<keyword evidence="4" id="KW-0235">DNA replication</keyword>
<name>A0A0H0XLE4_9SPHN</name>
<dbReference type="PRINTS" id="PR00502">
    <property type="entry name" value="NUDIXFAMILY"/>
</dbReference>
<dbReference type="GO" id="GO:0035539">
    <property type="term" value="F:8-oxo-7,8-dihydrodeoxyguanosine triphosphate pyrophosphatase activity"/>
    <property type="evidence" value="ECO:0007669"/>
    <property type="project" value="UniProtKB-EC"/>
</dbReference>
<keyword evidence="9" id="KW-0234">DNA repair</keyword>
<evidence type="ECO:0000313" key="18">
    <source>
        <dbReference type="EMBL" id="KLI62791.1"/>
    </source>
</evidence>
<evidence type="ECO:0000313" key="19">
    <source>
        <dbReference type="Proteomes" id="UP000053455"/>
    </source>
</evidence>
<dbReference type="GO" id="GO:0044715">
    <property type="term" value="F:8-oxo-dGDP phosphatase activity"/>
    <property type="evidence" value="ECO:0007669"/>
    <property type="project" value="TreeGrafter"/>
</dbReference>
<dbReference type="InterPro" id="IPR015797">
    <property type="entry name" value="NUDIX_hydrolase-like_dom_sf"/>
</dbReference>
<comment type="similarity">
    <text evidence="2">Belongs to the Nudix hydrolase family.</text>
</comment>
<dbReference type="Proteomes" id="UP000053455">
    <property type="component" value="Unassembled WGS sequence"/>
</dbReference>
<evidence type="ECO:0000256" key="15">
    <source>
        <dbReference type="ARBA" id="ARBA00041979"/>
    </source>
</evidence>
<evidence type="ECO:0000256" key="10">
    <source>
        <dbReference type="ARBA" id="ARBA00035861"/>
    </source>
</evidence>
<dbReference type="PROSITE" id="PS51462">
    <property type="entry name" value="NUDIX"/>
    <property type="match status" value="1"/>
</dbReference>
<dbReference type="InterPro" id="IPR000086">
    <property type="entry name" value="NUDIX_hydrolase_dom"/>
</dbReference>
<dbReference type="InterPro" id="IPR020476">
    <property type="entry name" value="Nudix_hydrolase"/>
</dbReference>
<dbReference type="GO" id="GO:0044716">
    <property type="term" value="F:8-oxo-GDP phosphatase activity"/>
    <property type="evidence" value="ECO:0007669"/>
    <property type="project" value="TreeGrafter"/>
</dbReference>
<comment type="catalytic activity">
    <reaction evidence="11">
        <text>8-oxo-GTP + H2O = 8-oxo-GMP + diphosphate + H(+)</text>
        <dbReference type="Rhea" id="RHEA:67616"/>
        <dbReference type="ChEBI" id="CHEBI:15377"/>
        <dbReference type="ChEBI" id="CHEBI:15378"/>
        <dbReference type="ChEBI" id="CHEBI:33019"/>
        <dbReference type="ChEBI" id="CHEBI:143553"/>
        <dbReference type="ChEBI" id="CHEBI:145694"/>
    </reaction>
</comment>
<organism evidence="18 19">
    <name type="scientific">Aurantiacibacter marinus</name>
    <dbReference type="NCBI Taxonomy" id="874156"/>
    <lineage>
        <taxon>Bacteria</taxon>
        <taxon>Pseudomonadati</taxon>
        <taxon>Pseudomonadota</taxon>
        <taxon>Alphaproteobacteria</taxon>
        <taxon>Sphingomonadales</taxon>
        <taxon>Erythrobacteraceae</taxon>
        <taxon>Aurantiacibacter</taxon>
    </lineage>
</organism>
<keyword evidence="7" id="KW-0378">Hydrolase</keyword>
<dbReference type="GO" id="GO:0006281">
    <property type="term" value="P:DNA repair"/>
    <property type="evidence" value="ECO:0007669"/>
    <property type="project" value="UniProtKB-KW"/>
</dbReference>
<evidence type="ECO:0000256" key="4">
    <source>
        <dbReference type="ARBA" id="ARBA00022705"/>
    </source>
</evidence>
<keyword evidence="6" id="KW-0227">DNA damage</keyword>
<dbReference type="SUPFAM" id="SSF55811">
    <property type="entry name" value="Nudix"/>
    <property type="match status" value="1"/>
</dbReference>
<evidence type="ECO:0000256" key="14">
    <source>
        <dbReference type="ARBA" id="ARBA00041592"/>
    </source>
</evidence>
<evidence type="ECO:0000256" key="3">
    <source>
        <dbReference type="ARBA" id="ARBA00022457"/>
    </source>
</evidence>
<keyword evidence="8" id="KW-0460">Magnesium</keyword>
<evidence type="ECO:0000256" key="7">
    <source>
        <dbReference type="ARBA" id="ARBA00022801"/>
    </source>
</evidence>
<comment type="catalytic activity">
    <reaction evidence="10">
        <text>8-oxo-dGTP + H2O = 8-oxo-dGMP + diphosphate + H(+)</text>
        <dbReference type="Rhea" id="RHEA:31575"/>
        <dbReference type="ChEBI" id="CHEBI:15377"/>
        <dbReference type="ChEBI" id="CHEBI:15378"/>
        <dbReference type="ChEBI" id="CHEBI:33019"/>
        <dbReference type="ChEBI" id="CHEBI:63224"/>
        <dbReference type="ChEBI" id="CHEBI:77896"/>
        <dbReference type="EC" id="3.6.1.55"/>
    </reaction>
</comment>